<protein>
    <submittedName>
        <fullName evidence="3">Uncharacterized protein</fullName>
    </submittedName>
</protein>
<dbReference type="OMA" id="YCFRFTW"/>
<evidence type="ECO:0000313" key="3">
    <source>
        <dbReference type="EMBL" id="CAD7088988.1"/>
    </source>
</evidence>
<evidence type="ECO:0000256" key="1">
    <source>
        <dbReference type="SAM" id="Phobius"/>
    </source>
</evidence>
<dbReference type="InParanoid" id="A0A7R8YX14"/>
<feature type="transmembrane region" description="Helical" evidence="1">
    <location>
        <begin position="176"/>
        <end position="197"/>
    </location>
</feature>
<accession>A0A7R8YX14</accession>
<dbReference type="EMBL" id="LR899012">
    <property type="protein sequence ID" value="CAD7088988.1"/>
    <property type="molecule type" value="Genomic_DNA"/>
</dbReference>
<organism evidence="3 4">
    <name type="scientific">Hermetia illucens</name>
    <name type="common">Black soldier fly</name>
    <dbReference type="NCBI Taxonomy" id="343691"/>
    <lineage>
        <taxon>Eukaryota</taxon>
        <taxon>Metazoa</taxon>
        <taxon>Ecdysozoa</taxon>
        <taxon>Arthropoda</taxon>
        <taxon>Hexapoda</taxon>
        <taxon>Insecta</taxon>
        <taxon>Pterygota</taxon>
        <taxon>Neoptera</taxon>
        <taxon>Endopterygota</taxon>
        <taxon>Diptera</taxon>
        <taxon>Brachycera</taxon>
        <taxon>Stratiomyomorpha</taxon>
        <taxon>Stratiomyidae</taxon>
        <taxon>Hermetiinae</taxon>
        <taxon>Hermetia</taxon>
    </lineage>
</organism>
<dbReference type="Proteomes" id="UP000594454">
    <property type="component" value="Chromosome 4"/>
</dbReference>
<feature type="signal peptide" evidence="2">
    <location>
        <begin position="1"/>
        <end position="20"/>
    </location>
</feature>
<keyword evidence="1" id="KW-0812">Transmembrane</keyword>
<keyword evidence="2" id="KW-0732">Signal</keyword>
<keyword evidence="1" id="KW-0472">Membrane</keyword>
<feature type="chain" id="PRO_5031007656" evidence="2">
    <location>
        <begin position="21"/>
        <end position="204"/>
    </location>
</feature>
<proteinExistence type="predicted"/>
<keyword evidence="1" id="KW-1133">Transmembrane helix</keyword>
<reference evidence="3 4" key="1">
    <citation type="submission" date="2020-11" db="EMBL/GenBank/DDBJ databases">
        <authorList>
            <person name="Wallbank WR R."/>
            <person name="Pardo Diaz C."/>
            <person name="Kozak K."/>
            <person name="Martin S."/>
            <person name="Jiggins C."/>
            <person name="Moest M."/>
            <person name="Warren A I."/>
            <person name="Generalovic N T."/>
            <person name="Byers J.R.P. K."/>
            <person name="Montejo-Kovacevich G."/>
            <person name="Yen C E."/>
        </authorList>
    </citation>
    <scope>NUCLEOTIDE SEQUENCE [LARGE SCALE GENOMIC DNA]</scope>
</reference>
<sequence length="204" mass="22649">MEKHLISAIIVISLAQIGYSATDSSNQDQPDYLLYPYCFRFTWLGPKYDGNSIIGNATCSTILEDAKDIPCKLPLIATNNSNLPDTDWLWENHKSKPTEIACRLSRGDVCVKYSYIYNSAVQNITYMCTKVTIDGEGAAKVGTCYSQIENGKEVEVCVCESTVGSKPCNHSIKSCYVNFLLVIFSSFLITTGSDLVWNKSRYGT</sequence>
<keyword evidence="4" id="KW-1185">Reference proteome</keyword>
<evidence type="ECO:0000256" key="2">
    <source>
        <dbReference type="SAM" id="SignalP"/>
    </source>
</evidence>
<gene>
    <name evidence="3" type="ORF">HERILL_LOCUS11571</name>
</gene>
<dbReference type="OrthoDB" id="8187791at2759"/>
<name>A0A7R8YX14_HERIL</name>
<evidence type="ECO:0000313" key="4">
    <source>
        <dbReference type="Proteomes" id="UP000594454"/>
    </source>
</evidence>
<dbReference type="AlphaFoldDB" id="A0A7R8YX14"/>